<keyword evidence="2 9" id="KW-0813">Transport</keyword>
<keyword evidence="4 9" id="KW-0997">Cell inner membrane</keyword>
<comment type="function">
    <text evidence="9">Part of the tripartite ATP-independent periplasmic (TRAP) transport system.</text>
</comment>
<evidence type="ECO:0000256" key="7">
    <source>
        <dbReference type="ARBA" id="ARBA00023136"/>
    </source>
</evidence>
<dbReference type="EMBL" id="JALJXV010000002">
    <property type="protein sequence ID" value="MCP1674048.1"/>
    <property type="molecule type" value="Genomic_DNA"/>
</dbReference>
<evidence type="ECO:0000256" key="2">
    <source>
        <dbReference type="ARBA" id="ARBA00022448"/>
    </source>
</evidence>
<keyword evidence="12" id="KW-1185">Reference proteome</keyword>
<feature type="transmembrane region" description="Helical" evidence="9">
    <location>
        <begin position="130"/>
        <end position="154"/>
    </location>
</feature>
<gene>
    <name evidence="11" type="ORF">J2T57_001147</name>
</gene>
<evidence type="ECO:0000256" key="8">
    <source>
        <dbReference type="ARBA" id="ARBA00038436"/>
    </source>
</evidence>
<evidence type="ECO:0000256" key="9">
    <source>
        <dbReference type="RuleBase" id="RU369079"/>
    </source>
</evidence>
<evidence type="ECO:0000313" key="11">
    <source>
        <dbReference type="EMBL" id="MCP1674048.1"/>
    </source>
</evidence>
<dbReference type="Proteomes" id="UP001205843">
    <property type="component" value="Unassembled WGS sequence"/>
</dbReference>
<evidence type="ECO:0000256" key="6">
    <source>
        <dbReference type="ARBA" id="ARBA00022989"/>
    </source>
</evidence>
<comment type="subcellular location">
    <subcellularLocation>
        <location evidence="1 9">Cell inner membrane</location>
        <topology evidence="1 9">Multi-pass membrane protein</topology>
    </subcellularLocation>
</comment>
<dbReference type="InterPro" id="IPR007387">
    <property type="entry name" value="TRAP_DctQ"/>
</dbReference>
<feature type="domain" description="Tripartite ATP-independent periplasmic transporters DctQ component" evidence="10">
    <location>
        <begin position="24"/>
        <end position="155"/>
    </location>
</feature>
<dbReference type="RefSeq" id="WP_253475543.1">
    <property type="nucleotide sequence ID" value="NZ_JALJXV010000002.1"/>
</dbReference>
<protein>
    <recommendedName>
        <fullName evidence="9">TRAP transporter small permease protein</fullName>
    </recommendedName>
</protein>
<dbReference type="AlphaFoldDB" id="A0AAE3G2P1"/>
<dbReference type="InterPro" id="IPR055348">
    <property type="entry name" value="DctQ"/>
</dbReference>
<evidence type="ECO:0000313" key="12">
    <source>
        <dbReference type="Proteomes" id="UP001205843"/>
    </source>
</evidence>
<feature type="transmembrane region" description="Helical" evidence="9">
    <location>
        <begin position="89"/>
        <end position="110"/>
    </location>
</feature>
<comment type="caution">
    <text evidence="11">The sequence shown here is derived from an EMBL/GenBank/DDBJ whole genome shotgun (WGS) entry which is preliminary data.</text>
</comment>
<dbReference type="PANTHER" id="PTHR35011:SF10">
    <property type="entry name" value="TRAP TRANSPORTER SMALL PERMEASE PROTEIN"/>
    <property type="match status" value="1"/>
</dbReference>
<dbReference type="GO" id="GO:0005886">
    <property type="term" value="C:plasma membrane"/>
    <property type="evidence" value="ECO:0007669"/>
    <property type="project" value="UniProtKB-SubCell"/>
</dbReference>
<evidence type="ECO:0000256" key="5">
    <source>
        <dbReference type="ARBA" id="ARBA00022692"/>
    </source>
</evidence>
<feature type="transmembrane region" description="Helical" evidence="9">
    <location>
        <begin position="50"/>
        <end position="68"/>
    </location>
</feature>
<comment type="similarity">
    <text evidence="8 9">Belongs to the TRAP transporter small permease family.</text>
</comment>
<keyword evidence="5 9" id="KW-0812">Transmembrane</keyword>
<dbReference type="GO" id="GO:0015740">
    <property type="term" value="P:C4-dicarboxylate transport"/>
    <property type="evidence" value="ECO:0007669"/>
    <property type="project" value="TreeGrafter"/>
</dbReference>
<name>A0AAE3G2P1_9GAMM</name>
<comment type="caution">
    <text evidence="9">Lacks conserved residue(s) required for the propagation of feature annotation.</text>
</comment>
<accession>A0AAE3G2P1</accession>
<reference evidence="11" key="1">
    <citation type="submission" date="2022-03" db="EMBL/GenBank/DDBJ databases">
        <title>Genomic Encyclopedia of Type Strains, Phase III (KMG-III): the genomes of soil and plant-associated and newly described type strains.</title>
        <authorList>
            <person name="Whitman W."/>
        </authorList>
    </citation>
    <scope>NUCLEOTIDE SEQUENCE</scope>
    <source>
        <strain evidence="11">ANL 6-2</strain>
    </source>
</reference>
<dbReference type="Pfam" id="PF04290">
    <property type="entry name" value="DctQ"/>
    <property type="match status" value="1"/>
</dbReference>
<keyword evidence="3" id="KW-1003">Cell membrane</keyword>
<keyword evidence="7 9" id="KW-0472">Membrane</keyword>
<comment type="subunit">
    <text evidence="9">The complex comprises the extracytoplasmic solute receptor protein and the two transmembrane proteins.</text>
</comment>
<organism evidence="11 12">
    <name type="scientific">Natronocella acetinitrilica</name>
    <dbReference type="NCBI Taxonomy" id="414046"/>
    <lineage>
        <taxon>Bacteria</taxon>
        <taxon>Pseudomonadati</taxon>
        <taxon>Pseudomonadota</taxon>
        <taxon>Gammaproteobacteria</taxon>
        <taxon>Chromatiales</taxon>
        <taxon>Ectothiorhodospiraceae</taxon>
        <taxon>Natronocella</taxon>
    </lineage>
</organism>
<evidence type="ECO:0000259" key="10">
    <source>
        <dbReference type="Pfam" id="PF04290"/>
    </source>
</evidence>
<proteinExistence type="inferred from homology"/>
<sequence length="170" mass="18617">MMRYLLDRLYLLCGLLAALSLVAICLLVLGQVVGRFVGVTIPSANEMAGYFVLSSTFLALAPTFMFGGHIRVKLVIERLPAPLQRFFEYTSLLLAIGLVGFAAWWCIELVRESLEFGDVSPGRLAIPLAIPQSAMVLGIGTLLIALLDCLVSLIRGQDLPYDRRSGLMEE</sequence>
<keyword evidence="6 9" id="KW-1133">Transmembrane helix</keyword>
<dbReference type="GO" id="GO:0022857">
    <property type="term" value="F:transmembrane transporter activity"/>
    <property type="evidence" value="ECO:0007669"/>
    <property type="project" value="UniProtKB-UniRule"/>
</dbReference>
<evidence type="ECO:0000256" key="4">
    <source>
        <dbReference type="ARBA" id="ARBA00022519"/>
    </source>
</evidence>
<evidence type="ECO:0000256" key="1">
    <source>
        <dbReference type="ARBA" id="ARBA00004429"/>
    </source>
</evidence>
<dbReference type="PANTHER" id="PTHR35011">
    <property type="entry name" value="2,3-DIKETO-L-GULONATE TRAP TRANSPORTER SMALL PERMEASE PROTEIN YIAM"/>
    <property type="match status" value="1"/>
</dbReference>
<evidence type="ECO:0000256" key="3">
    <source>
        <dbReference type="ARBA" id="ARBA00022475"/>
    </source>
</evidence>